<dbReference type="SUPFAM" id="SSF52402">
    <property type="entry name" value="Adenine nucleotide alpha hydrolases-like"/>
    <property type="match status" value="1"/>
</dbReference>
<comment type="caution">
    <text evidence="1">The sequence shown here is derived from an EMBL/GenBank/DDBJ whole genome shotgun (WGS) entry which is preliminary data.</text>
</comment>
<dbReference type="RefSeq" id="WP_170309243.1">
    <property type="nucleotide sequence ID" value="NZ_VIWU01000001.1"/>
</dbReference>
<dbReference type="AlphaFoldDB" id="A0A561T525"/>
<proteinExistence type="predicted"/>
<evidence type="ECO:0000313" key="2">
    <source>
        <dbReference type="Proteomes" id="UP000321261"/>
    </source>
</evidence>
<organism evidence="1 2">
    <name type="scientific">Pseudonocardia hierapolitana</name>
    <dbReference type="NCBI Taxonomy" id="1128676"/>
    <lineage>
        <taxon>Bacteria</taxon>
        <taxon>Bacillati</taxon>
        <taxon>Actinomycetota</taxon>
        <taxon>Actinomycetes</taxon>
        <taxon>Pseudonocardiales</taxon>
        <taxon>Pseudonocardiaceae</taxon>
        <taxon>Pseudonocardia</taxon>
    </lineage>
</organism>
<reference evidence="1 2" key="1">
    <citation type="submission" date="2019-06" db="EMBL/GenBank/DDBJ databases">
        <title>Sequencing the genomes of 1000 actinobacteria strains.</title>
        <authorList>
            <person name="Klenk H.-P."/>
        </authorList>
    </citation>
    <scope>NUCLEOTIDE SEQUENCE [LARGE SCALE GENOMIC DNA]</scope>
    <source>
        <strain evidence="1 2">DSM 45671</strain>
    </source>
</reference>
<dbReference type="EMBL" id="VIWU01000001">
    <property type="protein sequence ID" value="TWF82199.1"/>
    <property type="molecule type" value="Genomic_DNA"/>
</dbReference>
<keyword evidence="2" id="KW-1185">Reference proteome</keyword>
<dbReference type="InterPro" id="IPR014729">
    <property type="entry name" value="Rossmann-like_a/b/a_fold"/>
</dbReference>
<evidence type="ECO:0008006" key="3">
    <source>
        <dbReference type="Google" id="ProtNLM"/>
    </source>
</evidence>
<dbReference type="Proteomes" id="UP000321261">
    <property type="component" value="Unassembled WGS sequence"/>
</dbReference>
<gene>
    <name evidence="1" type="ORF">FHX44_118144</name>
</gene>
<accession>A0A561T525</accession>
<sequence length="153" mass="16449">MHRYLVVANQTLGSQELRDLISERVAHGPAEFWLVVPATQVSDLASIAALPPMPVVGGVPTISAPPEEARRLAQAKLQATLKELAAAGATAGGEVCDPDPMRAVEDALGRQEFDEIIVSTLPARLSRWLHQDLPARLGRKFHLPVTHVAAKDV</sequence>
<dbReference type="Gene3D" id="3.40.50.620">
    <property type="entry name" value="HUPs"/>
    <property type="match status" value="1"/>
</dbReference>
<name>A0A561T525_9PSEU</name>
<protein>
    <recommendedName>
        <fullName evidence="3">GABA permease</fullName>
    </recommendedName>
</protein>
<evidence type="ECO:0000313" key="1">
    <source>
        <dbReference type="EMBL" id="TWF82199.1"/>
    </source>
</evidence>